<proteinExistence type="predicted"/>
<gene>
    <name evidence="2" type="ORF">OESDEN_17108</name>
</gene>
<dbReference type="Proteomes" id="UP000053660">
    <property type="component" value="Unassembled WGS sequence"/>
</dbReference>
<dbReference type="EMBL" id="KN574652">
    <property type="protein sequence ID" value="KHJ83196.1"/>
    <property type="molecule type" value="Genomic_DNA"/>
</dbReference>
<name>A0A0B1SH45_OESDE</name>
<accession>A0A0B1SH45</accession>
<evidence type="ECO:0000313" key="3">
    <source>
        <dbReference type="Proteomes" id="UP000053660"/>
    </source>
</evidence>
<evidence type="ECO:0000256" key="1">
    <source>
        <dbReference type="SAM" id="SignalP"/>
    </source>
</evidence>
<feature type="chain" id="PRO_5002082479" evidence="1">
    <location>
        <begin position="26"/>
        <end position="60"/>
    </location>
</feature>
<sequence>MLKRVYIVVLRLLHLSIQRVPLGLCNNDRMLLTETGLTWNRSYHCYRRRKISFYRNKCCV</sequence>
<organism evidence="2 3">
    <name type="scientific">Oesophagostomum dentatum</name>
    <name type="common">Nodular worm</name>
    <dbReference type="NCBI Taxonomy" id="61180"/>
    <lineage>
        <taxon>Eukaryota</taxon>
        <taxon>Metazoa</taxon>
        <taxon>Ecdysozoa</taxon>
        <taxon>Nematoda</taxon>
        <taxon>Chromadorea</taxon>
        <taxon>Rhabditida</taxon>
        <taxon>Rhabditina</taxon>
        <taxon>Rhabditomorpha</taxon>
        <taxon>Strongyloidea</taxon>
        <taxon>Strongylidae</taxon>
        <taxon>Oesophagostomum</taxon>
    </lineage>
</organism>
<keyword evidence="1" id="KW-0732">Signal</keyword>
<dbReference type="AlphaFoldDB" id="A0A0B1SH45"/>
<reference evidence="2 3" key="1">
    <citation type="submission" date="2014-03" db="EMBL/GenBank/DDBJ databases">
        <title>Draft genome of the hookworm Oesophagostomum dentatum.</title>
        <authorList>
            <person name="Mitreva M."/>
        </authorList>
    </citation>
    <scope>NUCLEOTIDE SEQUENCE [LARGE SCALE GENOMIC DNA]</scope>
    <source>
        <strain evidence="2 3">OD-Hann</strain>
    </source>
</reference>
<protein>
    <submittedName>
        <fullName evidence="2">Uncharacterized protein</fullName>
    </submittedName>
</protein>
<feature type="signal peptide" evidence="1">
    <location>
        <begin position="1"/>
        <end position="25"/>
    </location>
</feature>
<keyword evidence="3" id="KW-1185">Reference proteome</keyword>
<evidence type="ECO:0000313" key="2">
    <source>
        <dbReference type="EMBL" id="KHJ83196.1"/>
    </source>
</evidence>